<dbReference type="AlphaFoldDB" id="K1V939"/>
<proteinExistence type="predicted"/>
<dbReference type="Proteomes" id="UP000006757">
    <property type="component" value="Mitochondrion MT"/>
</dbReference>
<evidence type="ECO:0000313" key="2">
    <source>
        <dbReference type="Proteomes" id="UP000006757"/>
    </source>
</evidence>
<evidence type="ECO:0000313" key="1">
    <source>
        <dbReference type="EMBL" id="EKC97185.1"/>
    </source>
</evidence>
<organism evidence="1 2">
    <name type="scientific">Trichosporon asahii var. asahii (strain CBS 8904)</name>
    <name type="common">Yeast</name>
    <dbReference type="NCBI Taxonomy" id="1220162"/>
    <lineage>
        <taxon>Eukaryota</taxon>
        <taxon>Fungi</taxon>
        <taxon>Dikarya</taxon>
        <taxon>Basidiomycota</taxon>
        <taxon>Agaricomycotina</taxon>
        <taxon>Tremellomycetes</taxon>
        <taxon>Trichosporonales</taxon>
        <taxon>Trichosporonaceae</taxon>
        <taxon>Trichosporon</taxon>
    </lineage>
</organism>
<comment type="caution">
    <text evidence="1">The sequence shown here is derived from an EMBL/GenBank/DDBJ whole genome shotgun (WGS) entry which is preliminary data.</text>
</comment>
<keyword evidence="1" id="KW-0496">Mitochondrion</keyword>
<dbReference type="HOGENOM" id="CLU_3351394_0_0_1"/>
<gene>
    <name evidence="1" type="ORF">A1Q2_08523</name>
</gene>
<geneLocation type="mitochondrion" evidence="1"/>
<dbReference type="EMBL" id="AMBO01000420">
    <property type="protein sequence ID" value="EKC97185.1"/>
    <property type="molecule type" value="Genomic_DNA"/>
</dbReference>
<protein>
    <submittedName>
        <fullName evidence="1">Uncharacterized protein</fullName>
    </submittedName>
</protein>
<sequence length="37" mass="4125">MGTITFQLSAPSSLSTTLFQLQNNQSVEITLPDLQHY</sequence>
<reference evidence="1 2" key="1">
    <citation type="journal article" date="2012" name="Eukaryot. Cell">
        <title>Genome sequence of the Trichosporon asahii environmental strain CBS 8904.</title>
        <authorList>
            <person name="Yang R.Y."/>
            <person name="Li H.T."/>
            <person name="Zhu H."/>
            <person name="Zhou G.P."/>
            <person name="Wang M."/>
            <person name="Wang L."/>
        </authorList>
    </citation>
    <scope>NUCLEOTIDE SEQUENCE [LARGE SCALE GENOMIC DNA]</scope>
    <source>
        <strain evidence="1 2">CBS 8904</strain>
    </source>
</reference>
<accession>K1V939</accession>
<keyword evidence="2" id="KW-1185">Reference proteome</keyword>
<name>K1V939_TRIAC</name>